<dbReference type="AlphaFoldDB" id="A0A8J8TAE4"/>
<feature type="compositionally biased region" description="Basic and acidic residues" evidence="5">
    <location>
        <begin position="55"/>
        <end position="65"/>
    </location>
</feature>
<comment type="caution">
    <text evidence="7">The sequence shown here is derived from an EMBL/GenBank/DDBJ whole genome shotgun (WGS) entry which is preliminary data.</text>
</comment>
<evidence type="ECO:0000256" key="3">
    <source>
        <dbReference type="ARBA" id="ARBA00022840"/>
    </source>
</evidence>
<dbReference type="PROSITE" id="PS50011">
    <property type="entry name" value="PROTEIN_KINASE_DOM"/>
    <property type="match status" value="1"/>
</dbReference>
<feature type="compositionally biased region" description="Polar residues" evidence="5">
    <location>
        <begin position="709"/>
        <end position="720"/>
    </location>
</feature>
<dbReference type="SUPFAM" id="SSF56112">
    <property type="entry name" value="Protein kinase-like (PK-like)"/>
    <property type="match status" value="1"/>
</dbReference>
<proteinExistence type="predicted"/>
<evidence type="ECO:0000256" key="2">
    <source>
        <dbReference type="ARBA" id="ARBA00022741"/>
    </source>
</evidence>
<sequence>MRKGSIKQFYLQLCLIYNISLMHSHHPSLILHKQPDLMSLEQKQRHLVKNKSPRRTRDPTADHDNFFGYIDQGEGEVSSSSELGSLNDSSDNSEGEGRKQDGDNITTPQGGQACEFTIKVQMQRQRRQDENIILLYVIKLSSNKAHHVSERMAPFEYFKMRLDCTKCSTESENNEDLRKFRRRVKRKLGLNDNFKIFNYLGHPINEDELSFLNQGGTKQAVVHVSSNSHFDYDIYMKLFHEIKKLGEGGFGQVILGQHIITKEQYAIKSIYPTVFKADEVFKAYKEAQVLQNLRHQNIIKLFNVIQLRDTKLVLFMEHLTGGSLKEHLDSIGGKLLEKEAQSVMYEIGNALNYCHQRSIVHRDIKLENIMLRERGDIGNGLVIIDFGIAGKLQKSNEQHHEGTVRYVPPELITGTSYKADQAFDVWSLGILLYRMVYGCFPFDGATLHDIRQSISNYKMKEPDTKSDVSDTCFALIRLMLNREPNKRPKLSQLIQHEWFTKNKLYQQQHLMQQTVYQQSTLMGFFKEELRQIEQSKEEKQQAERKSIKIVINDQELGGSSLTREPSYLGGISHLLIPNSREKRNLNIIEMKSSKKFINLSPSPNIIRVRQTFKFQGGESGDYQSQIKRLPKEESISSLNIKKQQLSEMRNFIESTVKSSNKEFKKELITPIEAIEQPQKRRNMNVNSLLEAKSIQASKQGCGNILPKPSSLTRMINQGSKPPTRFDVKSRSSKKQDPVYIRFQNDLKKSKLGGIMESNSKQRDNSIEMPEIMLQSPLRADSGSVFGFQMSTFEPDYNIKRNETKQQSHLKSLNVSTIHGKVVTSLAKNHAPSQIGKSKEFSKQNTQPLINPLIVKQHEYKKFLSKAPSQLQHDVFEPVKVGSHQSQISILSFREQHPTRLGNSKIMPPSTVKARDGVEGIVLPVAQERRHIM</sequence>
<feature type="region of interest" description="Disordered" evidence="5">
    <location>
        <begin position="45"/>
        <end position="111"/>
    </location>
</feature>
<evidence type="ECO:0000256" key="4">
    <source>
        <dbReference type="PROSITE-ProRule" id="PRU10141"/>
    </source>
</evidence>
<dbReference type="GO" id="GO:0005737">
    <property type="term" value="C:cytoplasm"/>
    <property type="evidence" value="ECO:0007669"/>
    <property type="project" value="TreeGrafter"/>
</dbReference>
<evidence type="ECO:0000313" key="8">
    <source>
        <dbReference type="Proteomes" id="UP000785679"/>
    </source>
</evidence>
<keyword evidence="8" id="KW-1185">Reference proteome</keyword>
<dbReference type="PANTHER" id="PTHR24346:SF30">
    <property type="entry name" value="MATERNAL EMBRYONIC LEUCINE ZIPPER KINASE"/>
    <property type="match status" value="1"/>
</dbReference>
<reference evidence="7" key="1">
    <citation type="submission" date="2019-06" db="EMBL/GenBank/DDBJ databases">
        <authorList>
            <person name="Zheng W."/>
        </authorList>
    </citation>
    <scope>NUCLEOTIDE SEQUENCE</scope>
    <source>
        <strain evidence="7">QDHG01</strain>
    </source>
</reference>
<dbReference type="FunFam" id="1.10.510.10:FF:000571">
    <property type="entry name" value="Maternal embryonic leucine zipper kinase"/>
    <property type="match status" value="1"/>
</dbReference>
<comment type="subunit">
    <text evidence="1">Monomer.</text>
</comment>
<name>A0A8J8TAE4_HALGN</name>
<dbReference type="PROSITE" id="PS00108">
    <property type="entry name" value="PROTEIN_KINASE_ST"/>
    <property type="match status" value="1"/>
</dbReference>
<dbReference type="EMBL" id="RRYP01000033">
    <property type="protein sequence ID" value="TNV88204.1"/>
    <property type="molecule type" value="Genomic_DNA"/>
</dbReference>
<dbReference type="InterPro" id="IPR008271">
    <property type="entry name" value="Ser/Thr_kinase_AS"/>
</dbReference>
<feature type="binding site" evidence="4">
    <location>
        <position position="276"/>
    </location>
    <ligand>
        <name>ATP</name>
        <dbReference type="ChEBI" id="CHEBI:30616"/>
    </ligand>
</feature>
<evidence type="ECO:0000259" key="6">
    <source>
        <dbReference type="PROSITE" id="PS50011"/>
    </source>
</evidence>
<dbReference type="SMART" id="SM00220">
    <property type="entry name" value="S_TKc"/>
    <property type="match status" value="1"/>
</dbReference>
<dbReference type="GO" id="GO:0005524">
    <property type="term" value="F:ATP binding"/>
    <property type="evidence" value="ECO:0007669"/>
    <property type="project" value="UniProtKB-UniRule"/>
</dbReference>
<feature type="compositionally biased region" description="Low complexity" evidence="5">
    <location>
        <begin position="75"/>
        <end position="92"/>
    </location>
</feature>
<dbReference type="GO" id="GO:0035556">
    <property type="term" value="P:intracellular signal transduction"/>
    <property type="evidence" value="ECO:0007669"/>
    <property type="project" value="TreeGrafter"/>
</dbReference>
<dbReference type="OrthoDB" id="193931at2759"/>
<dbReference type="PANTHER" id="PTHR24346">
    <property type="entry name" value="MAP/MICROTUBULE AFFINITY-REGULATING KINASE"/>
    <property type="match status" value="1"/>
</dbReference>
<feature type="compositionally biased region" description="Basic and acidic residues" evidence="5">
    <location>
        <begin position="723"/>
        <end position="734"/>
    </location>
</feature>
<keyword evidence="2 4" id="KW-0547">Nucleotide-binding</keyword>
<evidence type="ECO:0000313" key="7">
    <source>
        <dbReference type="EMBL" id="TNV88204.1"/>
    </source>
</evidence>
<evidence type="ECO:0000256" key="5">
    <source>
        <dbReference type="SAM" id="MobiDB-lite"/>
    </source>
</evidence>
<dbReference type="Proteomes" id="UP000785679">
    <property type="component" value="Unassembled WGS sequence"/>
</dbReference>
<evidence type="ECO:0000256" key="1">
    <source>
        <dbReference type="ARBA" id="ARBA00011245"/>
    </source>
</evidence>
<dbReference type="Pfam" id="PF00069">
    <property type="entry name" value="Pkinase"/>
    <property type="match status" value="1"/>
</dbReference>
<organism evidence="7 8">
    <name type="scientific">Halteria grandinella</name>
    <dbReference type="NCBI Taxonomy" id="5974"/>
    <lineage>
        <taxon>Eukaryota</taxon>
        <taxon>Sar</taxon>
        <taxon>Alveolata</taxon>
        <taxon>Ciliophora</taxon>
        <taxon>Intramacronucleata</taxon>
        <taxon>Spirotrichea</taxon>
        <taxon>Stichotrichia</taxon>
        <taxon>Sporadotrichida</taxon>
        <taxon>Halteriidae</taxon>
        <taxon>Halteria</taxon>
    </lineage>
</organism>
<gene>
    <name evidence="7" type="ORF">FGO68_gene9688</name>
</gene>
<dbReference type="InterPro" id="IPR011009">
    <property type="entry name" value="Kinase-like_dom_sf"/>
</dbReference>
<feature type="compositionally biased region" description="Basic residues" evidence="5">
    <location>
        <begin position="45"/>
        <end position="54"/>
    </location>
</feature>
<protein>
    <recommendedName>
        <fullName evidence="6">Protein kinase domain-containing protein</fullName>
    </recommendedName>
</protein>
<keyword evidence="3 4" id="KW-0067">ATP-binding</keyword>
<dbReference type="GO" id="GO:0004674">
    <property type="term" value="F:protein serine/threonine kinase activity"/>
    <property type="evidence" value="ECO:0007669"/>
    <property type="project" value="TreeGrafter"/>
</dbReference>
<dbReference type="InterPro" id="IPR000719">
    <property type="entry name" value="Prot_kinase_dom"/>
</dbReference>
<dbReference type="PROSITE" id="PS00107">
    <property type="entry name" value="PROTEIN_KINASE_ATP"/>
    <property type="match status" value="1"/>
</dbReference>
<accession>A0A8J8TAE4</accession>
<feature type="region of interest" description="Disordered" evidence="5">
    <location>
        <begin position="700"/>
        <end position="734"/>
    </location>
</feature>
<feature type="domain" description="Protein kinase" evidence="6">
    <location>
        <begin position="239"/>
        <end position="499"/>
    </location>
</feature>
<dbReference type="Gene3D" id="1.10.510.10">
    <property type="entry name" value="Transferase(Phosphotransferase) domain 1"/>
    <property type="match status" value="1"/>
</dbReference>
<dbReference type="InterPro" id="IPR017441">
    <property type="entry name" value="Protein_kinase_ATP_BS"/>
</dbReference>